<dbReference type="AlphaFoldDB" id="A0A553DIP4"/>
<organism evidence="1 2">
    <name type="scientific">Flavobacterium restrictum</name>
    <dbReference type="NCBI Taxonomy" id="2594428"/>
    <lineage>
        <taxon>Bacteria</taxon>
        <taxon>Pseudomonadati</taxon>
        <taxon>Bacteroidota</taxon>
        <taxon>Flavobacteriia</taxon>
        <taxon>Flavobacteriales</taxon>
        <taxon>Flavobacteriaceae</taxon>
        <taxon>Flavobacterium</taxon>
    </lineage>
</organism>
<evidence type="ECO:0008006" key="3">
    <source>
        <dbReference type="Google" id="ProtNLM"/>
    </source>
</evidence>
<dbReference type="PROSITE" id="PS51257">
    <property type="entry name" value="PROKAR_LIPOPROTEIN"/>
    <property type="match status" value="1"/>
</dbReference>
<dbReference type="OrthoDB" id="1251201at2"/>
<keyword evidence="2" id="KW-1185">Reference proteome</keyword>
<dbReference type="Proteomes" id="UP000316371">
    <property type="component" value="Unassembled WGS sequence"/>
</dbReference>
<dbReference type="EMBL" id="VJZT01000059">
    <property type="protein sequence ID" value="TRX32535.1"/>
    <property type="molecule type" value="Genomic_DNA"/>
</dbReference>
<sequence>MKIQKLTVLILIPVFASCVMVMNKIEELKPIENYSTENIVTDENKLMDAEILFINDKSVKTKLKAETNLFDKTLLNENSINKYFAILDNQAKKNYISYEIVKKMTFKDLKGNLRTFINRGDKFKSLHEVIYDGKIKWFVEYYPQAYDQSVQINNHFVNENNQVVIVGNFNSMRNKLKEITISKPELIDIIDKTDKFNYESIIEILKEYEK</sequence>
<dbReference type="RefSeq" id="WP_144257784.1">
    <property type="nucleotide sequence ID" value="NZ_VJZT01000059.1"/>
</dbReference>
<name>A0A553DIP4_9FLAO</name>
<reference evidence="1 2" key="1">
    <citation type="submission" date="2019-07" db="EMBL/GenBank/DDBJ databases">
        <title>Novel species of Flavobacterium.</title>
        <authorList>
            <person name="Liu Q."/>
            <person name="Xin Y.-H."/>
        </authorList>
    </citation>
    <scope>NUCLEOTIDE SEQUENCE [LARGE SCALE GENOMIC DNA]</scope>
    <source>
        <strain evidence="1 2">LB1R34</strain>
    </source>
</reference>
<proteinExistence type="predicted"/>
<evidence type="ECO:0000313" key="2">
    <source>
        <dbReference type="Proteomes" id="UP000316371"/>
    </source>
</evidence>
<comment type="caution">
    <text evidence="1">The sequence shown here is derived from an EMBL/GenBank/DDBJ whole genome shotgun (WGS) entry which is preliminary data.</text>
</comment>
<protein>
    <recommendedName>
        <fullName evidence="3">Lipoprotein</fullName>
    </recommendedName>
</protein>
<gene>
    <name evidence="1" type="ORF">FNW21_16180</name>
</gene>
<evidence type="ECO:0000313" key="1">
    <source>
        <dbReference type="EMBL" id="TRX32535.1"/>
    </source>
</evidence>
<accession>A0A553DIP4</accession>